<evidence type="ECO:0000313" key="3">
    <source>
        <dbReference type="Proteomes" id="UP000596079"/>
    </source>
</evidence>
<feature type="transmembrane region" description="Helical" evidence="1">
    <location>
        <begin position="6"/>
        <end position="25"/>
    </location>
</feature>
<accession>A0A7T7WKN1</accession>
<dbReference type="RefSeq" id="WP_200230627.1">
    <property type="nucleotide sequence ID" value="NZ_CP060811.1"/>
</dbReference>
<keyword evidence="1" id="KW-0812">Transmembrane</keyword>
<evidence type="ECO:0000256" key="1">
    <source>
        <dbReference type="SAM" id="Phobius"/>
    </source>
</evidence>
<sequence length="160" mass="18103">MRNKTLTLYLLAGMLLTGILVGIAYQVHKDIYKAEFNILKPDDQMTFPAKSLITSNLNPKTAVPARTAGHPEVDSEQQVLLQQREQLYLDFTQMMNGLSQGEKPDERQLDRLLVQQQNLVNAQVVTPEEARAQIEFLQKVLPEISPQLDQALNALDQKSF</sequence>
<evidence type="ECO:0000313" key="2">
    <source>
        <dbReference type="EMBL" id="QQN89389.1"/>
    </source>
</evidence>
<gene>
    <name evidence="2" type="ORF">IAQ69_06980</name>
</gene>
<organism evidence="2 3">
    <name type="scientific">Acinetobacter variabilis</name>
    <dbReference type="NCBI Taxonomy" id="70346"/>
    <lineage>
        <taxon>Bacteria</taxon>
        <taxon>Pseudomonadati</taxon>
        <taxon>Pseudomonadota</taxon>
        <taxon>Gammaproteobacteria</taxon>
        <taxon>Moraxellales</taxon>
        <taxon>Moraxellaceae</taxon>
        <taxon>Acinetobacter</taxon>
    </lineage>
</organism>
<reference evidence="2 3" key="1">
    <citation type="submission" date="2020-08" db="EMBL/GenBank/DDBJ databases">
        <title>Emergence of ISAba1-mediated novel tet(X) in Acinetobacter variabilis from a chicken farm.</title>
        <authorList>
            <person name="Peng K."/>
            <person name="Li R."/>
        </authorList>
    </citation>
    <scope>NUCLEOTIDE SEQUENCE [LARGE SCALE GENOMIC DNA]</scope>
    <source>
        <strain evidence="2 3">XM9F202-2</strain>
    </source>
</reference>
<keyword evidence="1" id="KW-0472">Membrane</keyword>
<dbReference type="EMBL" id="CP060811">
    <property type="protein sequence ID" value="QQN89389.1"/>
    <property type="molecule type" value="Genomic_DNA"/>
</dbReference>
<keyword evidence="1" id="KW-1133">Transmembrane helix</keyword>
<proteinExistence type="predicted"/>
<protein>
    <submittedName>
        <fullName evidence="2">Uncharacterized protein</fullName>
    </submittedName>
</protein>
<dbReference type="AlphaFoldDB" id="A0A7T7WKN1"/>
<name>A0A7T7WKN1_9GAMM</name>
<dbReference type="Proteomes" id="UP000596079">
    <property type="component" value="Chromosome"/>
</dbReference>